<evidence type="ECO:0000313" key="2">
    <source>
        <dbReference type="EMBL" id="OWK34269.1"/>
    </source>
</evidence>
<protein>
    <submittedName>
        <fullName evidence="2">Uncharacterized protein</fullName>
    </submittedName>
</protein>
<evidence type="ECO:0000313" key="3">
    <source>
        <dbReference type="Proteomes" id="UP000214646"/>
    </source>
</evidence>
<keyword evidence="3" id="KW-1185">Reference proteome</keyword>
<dbReference type="AlphaFoldDB" id="A0A225DAW0"/>
<gene>
    <name evidence="2" type="ORF">FRUB_10240</name>
</gene>
<organism evidence="2 3">
    <name type="scientific">Fimbriiglobus ruber</name>
    <dbReference type="NCBI Taxonomy" id="1908690"/>
    <lineage>
        <taxon>Bacteria</taxon>
        <taxon>Pseudomonadati</taxon>
        <taxon>Planctomycetota</taxon>
        <taxon>Planctomycetia</taxon>
        <taxon>Gemmatales</taxon>
        <taxon>Gemmataceae</taxon>
        <taxon>Fimbriiglobus</taxon>
    </lineage>
</organism>
<comment type="caution">
    <text evidence="2">The sequence shown here is derived from an EMBL/GenBank/DDBJ whole genome shotgun (WGS) entry which is preliminary data.</text>
</comment>
<reference evidence="3" key="1">
    <citation type="submission" date="2017-06" db="EMBL/GenBank/DDBJ databases">
        <title>Genome analysis of Fimbriiglobus ruber SP5, the first member of the order Planctomycetales with confirmed chitinolytic capability.</title>
        <authorList>
            <person name="Ravin N.V."/>
            <person name="Rakitin A.L."/>
            <person name="Ivanova A.A."/>
            <person name="Beletsky A.V."/>
            <person name="Kulichevskaya I.S."/>
            <person name="Mardanov A.V."/>
            <person name="Dedysh S.N."/>
        </authorList>
    </citation>
    <scope>NUCLEOTIDE SEQUENCE [LARGE SCALE GENOMIC DNA]</scope>
    <source>
        <strain evidence="3">SP5</strain>
    </source>
</reference>
<accession>A0A225DAW0</accession>
<evidence type="ECO:0000256" key="1">
    <source>
        <dbReference type="SAM" id="Phobius"/>
    </source>
</evidence>
<proteinExistence type="predicted"/>
<keyword evidence="1" id="KW-1133">Transmembrane helix</keyword>
<keyword evidence="1" id="KW-0472">Membrane</keyword>
<feature type="transmembrane region" description="Helical" evidence="1">
    <location>
        <begin position="6"/>
        <end position="33"/>
    </location>
</feature>
<sequence length="38" mass="3906">MAGARFAFWLGVVASGGALAAIMGLSLYVLFLLRGAHP</sequence>
<dbReference type="EMBL" id="NIDE01000020">
    <property type="protein sequence ID" value="OWK34269.1"/>
    <property type="molecule type" value="Genomic_DNA"/>
</dbReference>
<name>A0A225DAW0_9BACT</name>
<keyword evidence="1" id="KW-0812">Transmembrane</keyword>
<dbReference type="Proteomes" id="UP000214646">
    <property type="component" value="Unassembled WGS sequence"/>
</dbReference>